<dbReference type="AlphaFoldDB" id="A0A4U1CU65"/>
<evidence type="ECO:0000256" key="1">
    <source>
        <dbReference type="SAM" id="MobiDB-lite"/>
    </source>
</evidence>
<evidence type="ECO:0000313" key="3">
    <source>
        <dbReference type="Proteomes" id="UP000309488"/>
    </source>
</evidence>
<accession>A0A4U1CU65</accession>
<feature type="compositionally biased region" description="Basic and acidic residues" evidence="1">
    <location>
        <begin position="12"/>
        <end position="29"/>
    </location>
</feature>
<comment type="caution">
    <text evidence="2">The sequence shown here is derived from an EMBL/GenBank/DDBJ whole genome shotgun (WGS) entry which is preliminary data.</text>
</comment>
<feature type="compositionally biased region" description="Basic and acidic residues" evidence="1">
    <location>
        <begin position="52"/>
        <end position="86"/>
    </location>
</feature>
<reference evidence="2 3" key="1">
    <citation type="submission" date="2019-04" db="EMBL/GenBank/DDBJ databases">
        <title>Pedobacter sp. RP-3-22 sp. nov., isolated from Arctic soil.</title>
        <authorList>
            <person name="Dahal R.H."/>
            <person name="Kim D.-U."/>
        </authorList>
    </citation>
    <scope>NUCLEOTIDE SEQUENCE [LARGE SCALE GENOMIC DNA]</scope>
    <source>
        <strain evidence="2 3">RP-3-22</strain>
    </source>
</reference>
<gene>
    <name evidence="2" type="ORF">FA048_10790</name>
</gene>
<name>A0A4U1CU65_9SPHI</name>
<dbReference type="RefSeq" id="WP_136840694.1">
    <property type="nucleotide sequence ID" value="NZ_SWBR01000002.1"/>
</dbReference>
<dbReference type="Proteomes" id="UP000309488">
    <property type="component" value="Unassembled WGS sequence"/>
</dbReference>
<organism evidence="2 3">
    <name type="scientific">Pedobacter polaris</name>
    <dbReference type="NCBI Taxonomy" id="2571273"/>
    <lineage>
        <taxon>Bacteria</taxon>
        <taxon>Pseudomonadati</taxon>
        <taxon>Bacteroidota</taxon>
        <taxon>Sphingobacteriia</taxon>
        <taxon>Sphingobacteriales</taxon>
        <taxon>Sphingobacteriaceae</taxon>
        <taxon>Pedobacter</taxon>
    </lineage>
</organism>
<feature type="region of interest" description="Disordered" evidence="1">
    <location>
        <begin position="1"/>
        <end position="86"/>
    </location>
</feature>
<proteinExistence type="predicted"/>
<keyword evidence="3" id="KW-1185">Reference proteome</keyword>
<protein>
    <submittedName>
        <fullName evidence="2">Uncharacterized protein</fullName>
    </submittedName>
</protein>
<dbReference type="OrthoDB" id="771887at2"/>
<dbReference type="EMBL" id="SWBR01000002">
    <property type="protein sequence ID" value="TKC10655.1"/>
    <property type="molecule type" value="Genomic_DNA"/>
</dbReference>
<evidence type="ECO:0000313" key="2">
    <source>
        <dbReference type="EMBL" id="TKC10655.1"/>
    </source>
</evidence>
<sequence length="86" mass="9728">MENQENNAGLGKNHDQAAHDHDIAKKQSEAKPAAENLDMMPNSVNKNGNKNFEAEDKDDKAIHHRADEYAKEEHTKADEWEDTSTK</sequence>